<gene>
    <name evidence="2" type="ORF">PPRIM_AZ9-3.1.T0720003</name>
</gene>
<dbReference type="AlphaFoldDB" id="A0A8S1MYM8"/>
<sequence>MINQTPSTIDSSEILFDEEQQYQSYIRQQSTMEKKLQYSISANNQMKGINQQDIYNKEGWLMKKSPKLLVGWQVNCQYITKIYQKRYIKIQEGKMQYFKGSEKFKGCIDFHLITVTIIPIMKNNVIHEIRQFFGSMIIRLELNGIKKIFQFKSIDRKDLQDWYSCLKQHILMTQSYPKMTPLNHESMWRFERISETYFRKKADTGDIHLFRGQSPLSKIYRAFTGDNFDHVALLLRYNKGELFLLESMGQTGVNLLSWDTFMQSNWHNLYQQMVYKQLEVNKSMKYLKNLNNLLKYLLSKISNVTKLIDQTIYKIQ</sequence>
<feature type="domain" description="PH" evidence="1">
    <location>
        <begin position="54"/>
        <end position="171"/>
    </location>
</feature>
<reference evidence="2" key="1">
    <citation type="submission" date="2021-01" db="EMBL/GenBank/DDBJ databases">
        <authorList>
            <consortium name="Genoscope - CEA"/>
            <person name="William W."/>
        </authorList>
    </citation>
    <scope>NUCLEOTIDE SEQUENCE</scope>
</reference>
<dbReference type="InterPro" id="IPR001849">
    <property type="entry name" value="PH_domain"/>
</dbReference>
<evidence type="ECO:0000259" key="1">
    <source>
        <dbReference type="PROSITE" id="PS50003"/>
    </source>
</evidence>
<accession>A0A8S1MYM8</accession>
<dbReference type="SMART" id="SM00233">
    <property type="entry name" value="PH"/>
    <property type="match status" value="1"/>
</dbReference>
<comment type="caution">
    <text evidence="2">The sequence shown here is derived from an EMBL/GenBank/DDBJ whole genome shotgun (WGS) entry which is preliminary data.</text>
</comment>
<dbReference type="EMBL" id="CAJJDM010000075">
    <property type="protein sequence ID" value="CAD8084322.1"/>
    <property type="molecule type" value="Genomic_DNA"/>
</dbReference>
<protein>
    <recommendedName>
        <fullName evidence="1">PH domain-containing protein</fullName>
    </recommendedName>
</protein>
<evidence type="ECO:0000313" key="2">
    <source>
        <dbReference type="EMBL" id="CAD8084322.1"/>
    </source>
</evidence>
<organism evidence="2 3">
    <name type="scientific">Paramecium primaurelia</name>
    <dbReference type="NCBI Taxonomy" id="5886"/>
    <lineage>
        <taxon>Eukaryota</taxon>
        <taxon>Sar</taxon>
        <taxon>Alveolata</taxon>
        <taxon>Ciliophora</taxon>
        <taxon>Intramacronucleata</taxon>
        <taxon>Oligohymenophorea</taxon>
        <taxon>Peniculida</taxon>
        <taxon>Parameciidae</taxon>
        <taxon>Paramecium</taxon>
    </lineage>
</organism>
<dbReference type="Pfam" id="PF00169">
    <property type="entry name" value="PH"/>
    <property type="match status" value="1"/>
</dbReference>
<keyword evidence="3" id="KW-1185">Reference proteome</keyword>
<dbReference type="PANTHER" id="PTHR47112:SF1">
    <property type="entry name" value="PX DOMAIN-CONTAINING PROTEIN"/>
    <property type="match status" value="1"/>
</dbReference>
<dbReference type="Proteomes" id="UP000688137">
    <property type="component" value="Unassembled WGS sequence"/>
</dbReference>
<name>A0A8S1MYM8_PARPR</name>
<dbReference type="PANTHER" id="PTHR47112">
    <property type="entry name" value="PX DOMAIN-CONTAINING PROTEIN"/>
    <property type="match status" value="1"/>
</dbReference>
<dbReference type="PROSITE" id="PS50003">
    <property type="entry name" value="PH_DOMAIN"/>
    <property type="match status" value="1"/>
</dbReference>
<proteinExistence type="predicted"/>
<evidence type="ECO:0000313" key="3">
    <source>
        <dbReference type="Proteomes" id="UP000688137"/>
    </source>
</evidence>